<dbReference type="Pfam" id="PF02541">
    <property type="entry name" value="Ppx-GppA"/>
    <property type="match status" value="1"/>
</dbReference>
<gene>
    <name evidence="3" type="ORF">C1881_03785</name>
</gene>
<name>A0A369LMB3_9ACTN</name>
<accession>A0A369LMB3</accession>
<protein>
    <submittedName>
        <fullName evidence="3">Exopolyphosphatase</fullName>
    </submittedName>
</protein>
<reference evidence="3 4" key="1">
    <citation type="journal article" date="2018" name="Elife">
        <title>Discovery and characterization of a prevalent human gut bacterial enzyme sufficient for the inactivation of a family of plant toxins.</title>
        <authorList>
            <person name="Koppel N."/>
            <person name="Bisanz J.E."/>
            <person name="Pandelia M.E."/>
            <person name="Turnbaugh P.J."/>
            <person name="Balskus E.P."/>
        </authorList>
    </citation>
    <scope>NUCLEOTIDE SEQUENCE [LARGE SCALE GENOMIC DNA]</scope>
    <source>
        <strain evidence="3 4">OB21 GAM31</strain>
    </source>
</reference>
<dbReference type="GO" id="GO:0006357">
    <property type="term" value="P:regulation of transcription by RNA polymerase II"/>
    <property type="evidence" value="ECO:0007669"/>
    <property type="project" value="TreeGrafter"/>
</dbReference>
<evidence type="ECO:0000256" key="1">
    <source>
        <dbReference type="ARBA" id="ARBA00007125"/>
    </source>
</evidence>
<comment type="similarity">
    <text evidence="1">Belongs to the GppA/Ppx family.</text>
</comment>
<proteinExistence type="inferred from homology"/>
<dbReference type="PANTHER" id="PTHR30005">
    <property type="entry name" value="EXOPOLYPHOSPHATASE"/>
    <property type="match status" value="1"/>
</dbReference>
<dbReference type="EMBL" id="PPTO01000004">
    <property type="protein sequence ID" value="RDB59807.1"/>
    <property type="molecule type" value="Genomic_DNA"/>
</dbReference>
<dbReference type="Proteomes" id="UP000253975">
    <property type="component" value="Unassembled WGS sequence"/>
</dbReference>
<dbReference type="Gene3D" id="3.30.420.150">
    <property type="entry name" value="Exopolyphosphatase. Domain 2"/>
    <property type="match status" value="1"/>
</dbReference>
<dbReference type="SUPFAM" id="SSF53067">
    <property type="entry name" value="Actin-like ATPase domain"/>
    <property type="match status" value="2"/>
</dbReference>
<dbReference type="CDD" id="cd24052">
    <property type="entry name" value="ASKHA_NBD_HpPPX-GppA-like"/>
    <property type="match status" value="1"/>
</dbReference>
<comment type="caution">
    <text evidence="3">The sequence shown here is derived from an EMBL/GenBank/DDBJ whole genome shotgun (WGS) entry which is preliminary data.</text>
</comment>
<sequence>MKYAVIDVGSNTVRLCVYDVLCPEKRKFKTIMNRKIMAGLAAYIVDGAFSDEGIAEAILAVRKCIKRASYLSPDRIDVFATAVLRNISNSAQAIAAIEQGAGCTISLLSNADEAHLGFVGASSRGTLDDGALIDIGGGSTEITVIENGIDVARTSLPQGSLSSYKRFVGDILPTQNEISAIRASVRRLIAADKTGACTGSAQELYGVGGSIRAFSEVNAWAVPGASSEEITRNDVNRMLRDVVEHRRAFIDAVLHVSPERIHTIVCGLAILVEVFEELDGERLRICDRGVREGYLIERMLEEPKSK</sequence>
<feature type="domain" description="Ppx/GppA phosphatase N-terminal" evidence="2">
    <location>
        <begin position="39"/>
        <end position="301"/>
    </location>
</feature>
<dbReference type="Gene3D" id="3.30.420.40">
    <property type="match status" value="1"/>
</dbReference>
<evidence type="ECO:0000259" key="2">
    <source>
        <dbReference type="Pfam" id="PF02541"/>
    </source>
</evidence>
<evidence type="ECO:0000313" key="4">
    <source>
        <dbReference type="Proteomes" id="UP000253975"/>
    </source>
</evidence>
<dbReference type="InterPro" id="IPR043129">
    <property type="entry name" value="ATPase_NBD"/>
</dbReference>
<organism evidence="3 4">
    <name type="scientific">Slackia isoflavoniconvertens</name>
    <dbReference type="NCBI Taxonomy" id="572010"/>
    <lineage>
        <taxon>Bacteria</taxon>
        <taxon>Bacillati</taxon>
        <taxon>Actinomycetota</taxon>
        <taxon>Coriobacteriia</taxon>
        <taxon>Eggerthellales</taxon>
        <taxon>Eggerthellaceae</taxon>
        <taxon>Slackia</taxon>
    </lineage>
</organism>
<dbReference type="RefSeq" id="WP_114615199.1">
    <property type="nucleotide sequence ID" value="NZ_PPTO01000004.1"/>
</dbReference>
<evidence type="ECO:0000313" key="3">
    <source>
        <dbReference type="EMBL" id="RDB59807.1"/>
    </source>
</evidence>
<dbReference type="PANTHER" id="PTHR30005:SF0">
    <property type="entry name" value="RETROGRADE REGULATION PROTEIN 2"/>
    <property type="match status" value="1"/>
</dbReference>
<dbReference type="InterPro" id="IPR003695">
    <property type="entry name" value="Ppx_GppA_N"/>
</dbReference>
<dbReference type="InterPro" id="IPR050273">
    <property type="entry name" value="GppA/Ppx_hydrolase"/>
</dbReference>
<dbReference type="AlphaFoldDB" id="A0A369LMB3"/>